<dbReference type="InterPro" id="IPR015683">
    <property type="entry name" value="Ionotropic_Glu_rcpt"/>
</dbReference>
<keyword evidence="8" id="KW-0325">Glycoprotein</keyword>
<dbReference type="GO" id="GO:0016020">
    <property type="term" value="C:membrane"/>
    <property type="evidence" value="ECO:0007669"/>
    <property type="project" value="UniProtKB-SubCell"/>
</dbReference>
<dbReference type="PANTHER" id="PTHR18966">
    <property type="entry name" value="IONOTROPIC GLUTAMATE RECEPTOR"/>
    <property type="match status" value="1"/>
</dbReference>
<dbReference type="Proteomes" id="UP000604046">
    <property type="component" value="Unassembled WGS sequence"/>
</dbReference>
<evidence type="ECO:0000256" key="7">
    <source>
        <dbReference type="ARBA" id="ARBA00023170"/>
    </source>
</evidence>
<feature type="region of interest" description="Disordered" evidence="11">
    <location>
        <begin position="591"/>
        <end position="610"/>
    </location>
</feature>
<evidence type="ECO:0000256" key="11">
    <source>
        <dbReference type="SAM" id="MobiDB-lite"/>
    </source>
</evidence>
<keyword evidence="6 12" id="KW-0472">Membrane</keyword>
<keyword evidence="5" id="KW-0406">Ion transport</keyword>
<keyword evidence="9" id="KW-1071">Ligand-gated ion channel</keyword>
<keyword evidence="10" id="KW-0407">Ion channel</keyword>
<evidence type="ECO:0000256" key="5">
    <source>
        <dbReference type="ARBA" id="ARBA00023065"/>
    </source>
</evidence>
<dbReference type="AlphaFoldDB" id="A0A812QMJ5"/>
<dbReference type="OrthoDB" id="5984008at2759"/>
<feature type="compositionally biased region" description="Acidic residues" evidence="11">
    <location>
        <begin position="600"/>
        <end position="610"/>
    </location>
</feature>
<reference evidence="15" key="1">
    <citation type="submission" date="2021-02" db="EMBL/GenBank/DDBJ databases">
        <authorList>
            <person name="Dougan E. K."/>
            <person name="Rhodes N."/>
            <person name="Thang M."/>
            <person name="Chan C."/>
        </authorList>
    </citation>
    <scope>NUCLEOTIDE SEQUENCE</scope>
</reference>
<feature type="signal peptide" evidence="13">
    <location>
        <begin position="1"/>
        <end position="23"/>
    </location>
</feature>
<keyword evidence="2" id="KW-0813">Transport</keyword>
<accession>A0A812QMJ5</accession>
<evidence type="ECO:0000256" key="1">
    <source>
        <dbReference type="ARBA" id="ARBA00004141"/>
    </source>
</evidence>
<keyword evidence="16" id="KW-1185">Reference proteome</keyword>
<organism evidence="15 16">
    <name type="scientific">Symbiodinium natans</name>
    <dbReference type="NCBI Taxonomy" id="878477"/>
    <lineage>
        <taxon>Eukaryota</taxon>
        <taxon>Sar</taxon>
        <taxon>Alveolata</taxon>
        <taxon>Dinophyceae</taxon>
        <taxon>Suessiales</taxon>
        <taxon>Symbiodiniaceae</taxon>
        <taxon>Symbiodinium</taxon>
    </lineage>
</organism>
<dbReference type="SUPFAM" id="SSF53850">
    <property type="entry name" value="Periplasmic binding protein-like II"/>
    <property type="match status" value="1"/>
</dbReference>
<evidence type="ECO:0000256" key="13">
    <source>
        <dbReference type="SAM" id="SignalP"/>
    </source>
</evidence>
<dbReference type="Gene3D" id="3.40.190.10">
    <property type="entry name" value="Periplasmic binding protein-like II"/>
    <property type="match status" value="1"/>
</dbReference>
<dbReference type="Gene3D" id="1.10.287.70">
    <property type="match status" value="1"/>
</dbReference>
<evidence type="ECO:0000256" key="4">
    <source>
        <dbReference type="ARBA" id="ARBA00022989"/>
    </source>
</evidence>
<dbReference type="GO" id="GO:0015276">
    <property type="term" value="F:ligand-gated monoatomic ion channel activity"/>
    <property type="evidence" value="ECO:0007669"/>
    <property type="project" value="InterPro"/>
</dbReference>
<evidence type="ECO:0000256" key="9">
    <source>
        <dbReference type="ARBA" id="ARBA00023286"/>
    </source>
</evidence>
<dbReference type="Pfam" id="PF00060">
    <property type="entry name" value="Lig_chan"/>
    <property type="match status" value="1"/>
</dbReference>
<evidence type="ECO:0000313" key="16">
    <source>
        <dbReference type="Proteomes" id="UP000604046"/>
    </source>
</evidence>
<gene>
    <name evidence="15" type="primary">GLR2.2</name>
    <name evidence="15" type="ORF">SNAT2548_LOCUS21501</name>
</gene>
<protein>
    <submittedName>
        <fullName evidence="15">GLR2.2 protein</fullName>
    </submittedName>
</protein>
<keyword evidence="7" id="KW-0675">Receptor</keyword>
<proteinExistence type="predicted"/>
<comment type="subcellular location">
    <subcellularLocation>
        <location evidence="1">Membrane</location>
        <topology evidence="1">Multi-pass membrane protein</topology>
    </subcellularLocation>
</comment>
<keyword evidence="4 12" id="KW-1133">Transmembrane helix</keyword>
<comment type="caution">
    <text evidence="15">The sequence shown here is derived from an EMBL/GenBank/DDBJ whole genome shotgun (WGS) entry which is preliminary data.</text>
</comment>
<evidence type="ECO:0000256" key="8">
    <source>
        <dbReference type="ARBA" id="ARBA00023180"/>
    </source>
</evidence>
<evidence type="ECO:0000256" key="6">
    <source>
        <dbReference type="ARBA" id="ARBA00023136"/>
    </source>
</evidence>
<keyword evidence="13" id="KW-0732">Signal</keyword>
<dbReference type="InterPro" id="IPR001320">
    <property type="entry name" value="Iontro_rcpt_C"/>
</dbReference>
<name>A0A812QMJ5_9DINO</name>
<dbReference type="EMBL" id="CAJNDS010002255">
    <property type="protein sequence ID" value="CAE7394628.1"/>
    <property type="molecule type" value="Genomic_DNA"/>
</dbReference>
<feature type="chain" id="PRO_5032555969" evidence="13">
    <location>
        <begin position="24"/>
        <end position="610"/>
    </location>
</feature>
<evidence type="ECO:0000256" key="10">
    <source>
        <dbReference type="ARBA" id="ARBA00023303"/>
    </source>
</evidence>
<evidence type="ECO:0000256" key="3">
    <source>
        <dbReference type="ARBA" id="ARBA00022692"/>
    </source>
</evidence>
<sequence length="610" mass="66086">MVYVISPACSYLLVALVVLVVHAASPPGGAFECPCISNTSSSWAVIRAELLTHAGYGSDYGLQGCQEYDRDLVQSGCSQNEADFCERSWCYVDVDACRYNETACTAAGGQPGGTASPSCRTRPMTDSSLLSTAVYSYETCGYRNTYDLGPIMEPIAGKVMRFAADDFSWFVYTKPEVDPENPNVTKAGVDYDFFVELASNFNPQATFEFVDGFSTQVSRSLFSSSWTACVHDVAVGYIDACVGPFWITPERAEMTQFLSISVDLFYLIAPKQDETPSSLGDFIAAPFRPFMPETWLAIVCFLSVLACTLWAIEGWETGCTLGWRSQAENGFVKAYETVQAFLAGGVEAESHNLPRKFLVLGFAFFLLIVSESYSASLTSMLVVRREASGNIENIEDAIERGMKICIPAVIAPTLKSMHGNAQFVELGDSRSPPRHIYAGDCEVGIMAQSGIDLLESGALHQSDCENVRSNGKPESEYRCETDSKGKARDDCNLLKVGEVLTSVGVGYPVNTKAAQSLSWAVTKATMAGKYSDAMRSHQSMKPRSQCLAAAEISVEEDGLPVESMVGVIIISSMCLGVSVVILIGRMLCQRRDPQSKPEGEDAEAADADAA</sequence>
<evidence type="ECO:0000256" key="12">
    <source>
        <dbReference type="SAM" id="Phobius"/>
    </source>
</evidence>
<evidence type="ECO:0000259" key="14">
    <source>
        <dbReference type="Pfam" id="PF00060"/>
    </source>
</evidence>
<evidence type="ECO:0000313" key="15">
    <source>
        <dbReference type="EMBL" id="CAE7394628.1"/>
    </source>
</evidence>
<feature type="transmembrane region" description="Helical" evidence="12">
    <location>
        <begin position="564"/>
        <end position="588"/>
    </location>
</feature>
<evidence type="ECO:0000256" key="2">
    <source>
        <dbReference type="ARBA" id="ARBA00022448"/>
    </source>
</evidence>
<feature type="domain" description="Ionotropic glutamate receptor C-terminal" evidence="14">
    <location>
        <begin position="293"/>
        <end position="567"/>
    </location>
</feature>
<keyword evidence="3 12" id="KW-0812">Transmembrane</keyword>